<evidence type="ECO:0000256" key="1">
    <source>
        <dbReference type="ARBA" id="ARBA00006100"/>
    </source>
</evidence>
<dbReference type="RefSeq" id="WP_274639158.1">
    <property type="nucleotide sequence ID" value="NZ_JAIWJY010000002.1"/>
</dbReference>
<keyword evidence="2" id="KW-0411">Iron-sulfur</keyword>
<dbReference type="InterPro" id="IPR006638">
    <property type="entry name" value="Elp3/MiaA/NifB-like_rSAM"/>
</dbReference>
<comment type="subcellular location">
    <subcellularLocation>
        <location evidence="2">Cytoplasm</location>
    </subcellularLocation>
</comment>
<evidence type="ECO:0000259" key="3">
    <source>
        <dbReference type="PROSITE" id="PS51918"/>
    </source>
</evidence>
<dbReference type="InterPro" id="IPR023404">
    <property type="entry name" value="rSAM_horseshoe"/>
</dbReference>
<dbReference type="InterPro" id="IPR034505">
    <property type="entry name" value="Coproporphyrinogen-III_oxidase"/>
</dbReference>
<dbReference type="SMART" id="SM00729">
    <property type="entry name" value="Elp3"/>
    <property type="match status" value="1"/>
</dbReference>
<dbReference type="Gene3D" id="3.80.30.20">
    <property type="entry name" value="tm_1862 like domain"/>
    <property type="match status" value="1"/>
</dbReference>
<organism evidence="4 5">
    <name type="scientific">Tenacibaculum larymnensis</name>
    <dbReference type="NCBI Taxonomy" id="2878201"/>
    <lineage>
        <taxon>Bacteria</taxon>
        <taxon>Pseudomonadati</taxon>
        <taxon>Bacteroidota</taxon>
        <taxon>Flavobacteriia</taxon>
        <taxon>Flavobacteriales</taxon>
        <taxon>Flavobacteriaceae</taxon>
        <taxon>Tenacibaculum</taxon>
    </lineage>
</organism>
<dbReference type="SUPFAM" id="SSF102114">
    <property type="entry name" value="Radical SAM enzymes"/>
    <property type="match status" value="1"/>
</dbReference>
<keyword evidence="2" id="KW-0143">Chaperone</keyword>
<dbReference type="GO" id="GO:0005737">
    <property type="term" value="C:cytoplasm"/>
    <property type="evidence" value="ECO:0007669"/>
    <property type="project" value="UniProtKB-SubCell"/>
</dbReference>
<sequence length="386" mass="44305">MAGIYLHIPFCKQACYYCDFHFSTSLKKKEELVSCLVKELELRKEELQNEKIETIYFGGGTPSLLSIYEIELLLNTIYKNYTVIEDPEITLEANPDDLSEEKIIQLSRTPINRLSIGIQSFFEEDLQLMNRAHNAQEAKNCLSLATRYFDNITIDLIYGVPNMSNERWRENLQIAFDFGINHISSYALTVEPKTALDSFIKQGKYPDVDEAVAKEHFDILIAETAKNGFVHYEISNFGKPNYFSKHNTSYWLGKKYIGIGPSAHSFNKTHRSWNVANNVKYIKTIQEGNLPLEQEELTKEDQFNEYLMTGLRTIWGVSLGKITQEFGEEFRKSLIKNAEKFINQGLLVIENELNQPDSDNNVKKVLKTTSKGKFLADGLASELFII</sequence>
<dbReference type="SFLD" id="SFLDG01065">
    <property type="entry name" value="anaerobic_coproporphyrinogen-I"/>
    <property type="match status" value="1"/>
</dbReference>
<dbReference type="InterPro" id="IPR058240">
    <property type="entry name" value="rSAM_sf"/>
</dbReference>
<dbReference type="InterPro" id="IPR010723">
    <property type="entry name" value="HemN_C"/>
</dbReference>
<keyword evidence="2" id="KW-0479">Metal-binding</keyword>
<dbReference type="PROSITE" id="PS51918">
    <property type="entry name" value="RADICAL_SAM"/>
    <property type="match status" value="1"/>
</dbReference>
<keyword evidence="2" id="KW-0963">Cytoplasm</keyword>
<dbReference type="InterPro" id="IPR007197">
    <property type="entry name" value="rSAM"/>
</dbReference>
<dbReference type="NCBIfam" id="TIGR00539">
    <property type="entry name" value="hemN_rel"/>
    <property type="match status" value="1"/>
</dbReference>
<dbReference type="PANTHER" id="PTHR13932:SF5">
    <property type="entry name" value="RADICAL S-ADENOSYL METHIONINE DOMAIN-CONTAINING PROTEIN 1, MITOCHONDRIAL"/>
    <property type="match status" value="1"/>
</dbReference>
<dbReference type="AlphaFoldDB" id="A0A9X4EPI3"/>
<dbReference type="PANTHER" id="PTHR13932">
    <property type="entry name" value="COPROPORPHYRINIGEN III OXIDASE"/>
    <property type="match status" value="1"/>
</dbReference>
<gene>
    <name evidence="4" type="primary">hemW</name>
    <name evidence="4" type="ORF">LCI24_03310</name>
</gene>
<feature type="domain" description="Radical SAM core" evidence="3">
    <location>
        <begin position="1"/>
        <end position="230"/>
    </location>
</feature>
<dbReference type="CDD" id="cd01335">
    <property type="entry name" value="Radical_SAM"/>
    <property type="match status" value="1"/>
</dbReference>
<evidence type="ECO:0000313" key="4">
    <source>
        <dbReference type="EMBL" id="MDE1205815.1"/>
    </source>
</evidence>
<accession>A0A9X4EPI3</accession>
<dbReference type="EMBL" id="JAIWJY010000002">
    <property type="protein sequence ID" value="MDE1205815.1"/>
    <property type="molecule type" value="Genomic_DNA"/>
</dbReference>
<dbReference type="Pfam" id="PF06969">
    <property type="entry name" value="HemN_C"/>
    <property type="match status" value="1"/>
</dbReference>
<keyword evidence="2" id="KW-0004">4Fe-4S</keyword>
<dbReference type="InterPro" id="IPR004559">
    <property type="entry name" value="HemW-like"/>
</dbReference>
<comment type="caution">
    <text evidence="4">The sequence shown here is derived from an EMBL/GenBank/DDBJ whole genome shotgun (WGS) entry which is preliminary data.</text>
</comment>
<dbReference type="SFLD" id="SFLDF00288">
    <property type="entry name" value="HemN-like__clustered_with_nucl"/>
    <property type="match status" value="1"/>
</dbReference>
<dbReference type="GO" id="GO:0051539">
    <property type="term" value="F:4 iron, 4 sulfur cluster binding"/>
    <property type="evidence" value="ECO:0007669"/>
    <property type="project" value="UniProtKB-UniRule"/>
</dbReference>
<evidence type="ECO:0000256" key="2">
    <source>
        <dbReference type="RuleBase" id="RU364116"/>
    </source>
</evidence>
<keyword evidence="2" id="KW-0408">Iron</keyword>
<keyword evidence="2" id="KW-0949">S-adenosyl-L-methionine</keyword>
<keyword evidence="5" id="KW-1185">Reference proteome</keyword>
<comment type="function">
    <text evidence="2">Probably acts as a heme chaperone, transferring heme to an unknown acceptor. Binds one molecule of heme per monomer, possibly covalently. Binds 1 [4Fe-4S] cluster. The cluster is coordinated with 3 cysteines and an exchangeable S-adenosyl-L-methionine.</text>
</comment>
<evidence type="ECO:0000313" key="5">
    <source>
        <dbReference type="Proteomes" id="UP001149303"/>
    </source>
</evidence>
<dbReference type="SFLD" id="SFLDS00029">
    <property type="entry name" value="Radical_SAM"/>
    <property type="match status" value="1"/>
</dbReference>
<dbReference type="GO" id="GO:0004109">
    <property type="term" value="F:coproporphyrinogen oxidase activity"/>
    <property type="evidence" value="ECO:0007669"/>
    <property type="project" value="InterPro"/>
</dbReference>
<protein>
    <recommendedName>
        <fullName evidence="2">Heme chaperone HemW</fullName>
    </recommendedName>
</protein>
<name>A0A9X4EPI3_9FLAO</name>
<reference evidence="4" key="1">
    <citation type="submission" date="2021-09" db="EMBL/GenBank/DDBJ databases">
        <authorList>
            <person name="Smyrli M."/>
        </authorList>
    </citation>
    <scope>NUCLEOTIDE SEQUENCE</scope>
    <source>
        <strain evidence="4">LAR25</strain>
    </source>
</reference>
<comment type="similarity">
    <text evidence="1">Belongs to the anaerobic coproporphyrinogen-III oxidase family. HemW subfamily.</text>
</comment>
<dbReference type="SFLD" id="SFLDF00562">
    <property type="entry name" value="HemN-like__clustered_with_heat"/>
    <property type="match status" value="1"/>
</dbReference>
<dbReference type="GO" id="GO:0006779">
    <property type="term" value="P:porphyrin-containing compound biosynthetic process"/>
    <property type="evidence" value="ECO:0007669"/>
    <property type="project" value="InterPro"/>
</dbReference>
<dbReference type="GO" id="GO:0046872">
    <property type="term" value="F:metal ion binding"/>
    <property type="evidence" value="ECO:0007669"/>
    <property type="project" value="UniProtKB-UniRule"/>
</dbReference>
<dbReference type="Pfam" id="PF04055">
    <property type="entry name" value="Radical_SAM"/>
    <property type="match status" value="1"/>
</dbReference>
<dbReference type="Proteomes" id="UP001149303">
    <property type="component" value="Unassembled WGS sequence"/>
</dbReference>
<keyword evidence="2" id="KW-0349">Heme</keyword>
<proteinExistence type="inferred from homology"/>